<dbReference type="InterPro" id="IPR037049">
    <property type="entry name" value="DUF1214_C_sf"/>
</dbReference>
<dbReference type="Pfam" id="PF06863">
    <property type="entry name" value="DUF1254"/>
    <property type="match status" value="1"/>
</dbReference>
<dbReference type="Proteomes" id="UP000308199">
    <property type="component" value="Unassembled WGS sequence"/>
</dbReference>
<dbReference type="InterPro" id="IPR036237">
    <property type="entry name" value="Xyl_isomerase-like_sf"/>
</dbReference>
<dbReference type="InterPro" id="IPR010679">
    <property type="entry name" value="DUF1254"/>
</dbReference>
<dbReference type="PANTHER" id="PTHR36509">
    <property type="entry name" value="BLL3101 PROTEIN"/>
    <property type="match status" value="1"/>
</dbReference>
<dbReference type="OrthoDB" id="5360893at2759"/>
<proteinExistence type="predicted"/>
<dbReference type="AlphaFoldDB" id="A0A4S4L0N5"/>
<feature type="domain" description="Xylose isomerase-like TIM barrel" evidence="1">
    <location>
        <begin position="31"/>
        <end position="335"/>
    </location>
</feature>
<evidence type="ECO:0000259" key="3">
    <source>
        <dbReference type="Pfam" id="PF06863"/>
    </source>
</evidence>
<organism evidence="4 5">
    <name type="scientific">Phellinidium pouzarii</name>
    <dbReference type="NCBI Taxonomy" id="167371"/>
    <lineage>
        <taxon>Eukaryota</taxon>
        <taxon>Fungi</taxon>
        <taxon>Dikarya</taxon>
        <taxon>Basidiomycota</taxon>
        <taxon>Agaricomycotina</taxon>
        <taxon>Agaricomycetes</taxon>
        <taxon>Hymenochaetales</taxon>
        <taxon>Hymenochaetaceae</taxon>
        <taxon>Phellinidium</taxon>
    </lineage>
</organism>
<evidence type="ECO:0008006" key="6">
    <source>
        <dbReference type="Google" id="ProtNLM"/>
    </source>
</evidence>
<gene>
    <name evidence="4" type="ORF">EW145_g6653</name>
</gene>
<evidence type="ECO:0000313" key="5">
    <source>
        <dbReference type="Proteomes" id="UP000308199"/>
    </source>
</evidence>
<reference evidence="4 5" key="1">
    <citation type="submission" date="2019-02" db="EMBL/GenBank/DDBJ databases">
        <title>Genome sequencing of the rare red list fungi Phellinidium pouzarii.</title>
        <authorList>
            <person name="Buettner E."/>
            <person name="Kellner H."/>
        </authorList>
    </citation>
    <scope>NUCLEOTIDE SEQUENCE [LARGE SCALE GENOMIC DNA]</scope>
    <source>
        <strain evidence="4 5">DSM 108285</strain>
    </source>
</reference>
<dbReference type="SUPFAM" id="SSF160935">
    <property type="entry name" value="VPA0735-like"/>
    <property type="match status" value="1"/>
</dbReference>
<dbReference type="Gene3D" id="2.60.40.1610">
    <property type="entry name" value="Domain of unknown function DUF1254"/>
    <property type="match status" value="1"/>
</dbReference>
<evidence type="ECO:0000259" key="2">
    <source>
        <dbReference type="Pfam" id="PF06742"/>
    </source>
</evidence>
<dbReference type="Gene3D" id="2.60.120.600">
    <property type="entry name" value="Domain of unknown function DUF1214, C-terminal domain"/>
    <property type="match status" value="1"/>
</dbReference>
<protein>
    <recommendedName>
        <fullName evidence="6">Xylose isomerase-like TIM barrel domain-containing protein</fullName>
    </recommendedName>
</protein>
<keyword evidence="5" id="KW-1185">Reference proteome</keyword>
<dbReference type="Pfam" id="PF06742">
    <property type="entry name" value="DUF1214"/>
    <property type="match status" value="1"/>
</dbReference>
<comment type="caution">
    <text evidence="4">The sequence shown here is derived from an EMBL/GenBank/DDBJ whole genome shotgun (WGS) entry which is preliminary data.</text>
</comment>
<dbReference type="SUPFAM" id="SSF51658">
    <property type="entry name" value="Xylose isomerase-like"/>
    <property type="match status" value="1"/>
</dbReference>
<sequence length="754" mass="82250">MSDAKSLNQIAASYATASAGMHSSHTLPLKLEAIADAGFKWAEIAFPDLEQYASSKYEGYRKVDVAGAGDLDKLLEATGGITELCRRLGVRVLTVMPFSQFEGYGDSARVEQGLKRARSWFKVLKALNCQMLQVGSSDDTRISSNFDVMASNLRALADEANAQDPPIRIAYEMWAWGTHVNSWEHTWEICKRVNRPNFGLCLDTFQISALHLAAEVSLPSSLLDTVPPPQTTLSDSLNSLTTTLAPHIDKIFYLQISDGARVSPVKLDAAAKKQGIHVLYTWSNEHRPLSHQIGLPEGHVGFLPVLNVIDAVLETGWRGPWSYEVFYAEDQSKDDPDIPKRWTYEAMTCHAKLISELESRKCSTRTCRPAQATRIPDTYDKGARITSSAPNVDTLYSITWLDLREEPVVLSIPETDGRYHVFQLLYIYTDTFADIGSRAVGYSVGQYAIVYPGFNGFIPGDLPLYESPSWDVWVEGRTLVSNESDVTTADAIVVQYNLTALTDLKPYSHPPSVSLDCTSPLPSPQTPYDAGSAYFDELATVFAVDPQPSADAPALQALANLGVTPGGTPTETANITELTLAVAAGELFLEANASSTFPGVPAGSGWRSSINGGTYCTDYLTRAGIARVGLGANIPAESVYFISGAQNGTRMNLATFVLGTLPPIEEGGFWSVTVYNTNDFLSANAENRYAFGDRSNLTFEADRSLIIYFSNAAPPDNATKNWIPAPNGIFEIFVRSFVPPTNITDYSPPAITQV</sequence>
<accession>A0A4S4L0N5</accession>
<dbReference type="EMBL" id="SGPK01000529">
    <property type="protein sequence ID" value="THH02960.1"/>
    <property type="molecule type" value="Genomic_DNA"/>
</dbReference>
<dbReference type="InterPro" id="IPR037050">
    <property type="entry name" value="DUF1254_sf"/>
</dbReference>
<dbReference type="InterPro" id="IPR010621">
    <property type="entry name" value="DUF1214"/>
</dbReference>
<evidence type="ECO:0000313" key="4">
    <source>
        <dbReference type="EMBL" id="THH02960.1"/>
    </source>
</evidence>
<dbReference type="Gene3D" id="3.20.20.150">
    <property type="entry name" value="Divalent-metal-dependent TIM barrel enzymes"/>
    <property type="match status" value="1"/>
</dbReference>
<dbReference type="Pfam" id="PF01261">
    <property type="entry name" value="AP_endonuc_2"/>
    <property type="match status" value="1"/>
</dbReference>
<name>A0A4S4L0N5_9AGAM</name>
<feature type="domain" description="DUF1254" evidence="3">
    <location>
        <begin position="389"/>
        <end position="499"/>
    </location>
</feature>
<evidence type="ECO:0000259" key="1">
    <source>
        <dbReference type="Pfam" id="PF01261"/>
    </source>
</evidence>
<feature type="domain" description="DUF1214" evidence="2">
    <location>
        <begin position="661"/>
        <end position="740"/>
    </location>
</feature>
<dbReference type="PANTHER" id="PTHR36509:SF2">
    <property type="entry name" value="BLL3101 PROTEIN"/>
    <property type="match status" value="1"/>
</dbReference>
<dbReference type="InterPro" id="IPR013022">
    <property type="entry name" value="Xyl_isomerase-like_TIM-brl"/>
</dbReference>